<evidence type="ECO:0000313" key="1">
    <source>
        <dbReference type="EMBL" id="KKY16199.1"/>
    </source>
</evidence>
<reference evidence="1 2" key="2">
    <citation type="submission" date="2015-05" db="EMBL/GenBank/DDBJ databases">
        <title>Distinctive expansion of gene families associated with plant cell wall degradation and secondary metabolism in the genomes of grapevine trunk pathogens.</title>
        <authorList>
            <person name="Lawrence D.P."/>
            <person name="Travadon R."/>
            <person name="Rolshausen P.E."/>
            <person name="Baumgartner K."/>
        </authorList>
    </citation>
    <scope>NUCLEOTIDE SEQUENCE [LARGE SCALE GENOMIC DNA]</scope>
    <source>
        <strain evidence="1">DS831</strain>
    </source>
</reference>
<organism evidence="1 2">
    <name type="scientific">Diplodia seriata</name>
    <dbReference type="NCBI Taxonomy" id="420778"/>
    <lineage>
        <taxon>Eukaryota</taxon>
        <taxon>Fungi</taxon>
        <taxon>Dikarya</taxon>
        <taxon>Ascomycota</taxon>
        <taxon>Pezizomycotina</taxon>
        <taxon>Dothideomycetes</taxon>
        <taxon>Dothideomycetes incertae sedis</taxon>
        <taxon>Botryosphaeriales</taxon>
        <taxon>Botryosphaeriaceae</taxon>
        <taxon>Diplodia</taxon>
    </lineage>
</organism>
<proteinExistence type="predicted"/>
<comment type="caution">
    <text evidence="1">The sequence shown here is derived from an EMBL/GenBank/DDBJ whole genome shotgun (WGS) entry which is preliminary data.</text>
</comment>
<reference evidence="1 2" key="1">
    <citation type="submission" date="2015-03" db="EMBL/GenBank/DDBJ databases">
        <authorList>
            <person name="Morales-Cruz A."/>
            <person name="Amrine K.C."/>
            <person name="Cantu D."/>
        </authorList>
    </citation>
    <scope>NUCLEOTIDE SEQUENCE [LARGE SCALE GENOMIC DNA]</scope>
    <source>
        <strain evidence="1">DS831</strain>
    </source>
</reference>
<name>A0A0G2E075_9PEZI</name>
<dbReference type="AlphaFoldDB" id="A0A0G2E075"/>
<sequence>MSANDSATPTSAPSASSNYSSLCLEILANMQEIQRLIAELQTILGEIDVINSAIGRYNSRQQRRASLPRRVRYAVTKARLRPRKRRSAAVSEALE</sequence>
<dbReference type="EMBL" id="LAQI01000173">
    <property type="protein sequence ID" value="KKY16199.1"/>
    <property type="molecule type" value="Genomic_DNA"/>
</dbReference>
<protein>
    <submittedName>
        <fullName evidence="1">Uncharacterized protein</fullName>
    </submittedName>
</protein>
<evidence type="ECO:0000313" key="2">
    <source>
        <dbReference type="Proteomes" id="UP000034182"/>
    </source>
</evidence>
<accession>A0A0G2E075</accession>
<gene>
    <name evidence="1" type="ORF">UCDDS831_g07182</name>
</gene>
<dbReference type="Proteomes" id="UP000034182">
    <property type="component" value="Unassembled WGS sequence"/>
</dbReference>